<dbReference type="Pfam" id="PF01242">
    <property type="entry name" value="PTPS"/>
    <property type="match status" value="1"/>
</dbReference>
<dbReference type="InterPro" id="IPR038418">
    <property type="entry name" value="6-PTP_synth/QueD_sf"/>
</dbReference>
<comment type="caution">
    <text evidence="5">The sequence shown here is derived from an EMBL/GenBank/DDBJ whole genome shotgun (WGS) entry which is preliminary data.</text>
</comment>
<dbReference type="UniPathway" id="UPA00849">
    <property type="reaction ID" value="UER00819"/>
</dbReference>
<comment type="similarity">
    <text evidence="2">Belongs to the PTPS family.</text>
</comment>
<proteinExistence type="inferred from homology"/>
<accession>A0A367JMP5</accession>
<dbReference type="EMBL" id="PJQM01003067">
    <property type="protein sequence ID" value="RCH90971.1"/>
    <property type="molecule type" value="Genomic_DNA"/>
</dbReference>
<protein>
    <recommendedName>
        <fullName evidence="3">6-pyruvoyltetrahydropterin synthase</fullName>
        <ecNumber evidence="3">4.2.3.12</ecNumber>
    </recommendedName>
</protein>
<dbReference type="SUPFAM" id="SSF55620">
    <property type="entry name" value="Tetrahydrobiopterin biosynthesis enzymes-like"/>
    <property type="match status" value="1"/>
</dbReference>
<evidence type="ECO:0000256" key="1">
    <source>
        <dbReference type="ARBA" id="ARBA00005126"/>
    </source>
</evidence>
<evidence type="ECO:0000256" key="3">
    <source>
        <dbReference type="ARBA" id="ARBA00013100"/>
    </source>
</evidence>
<gene>
    <name evidence="5" type="ORF">CU098_001305</name>
</gene>
<dbReference type="Gene3D" id="3.30.479.10">
    <property type="entry name" value="6-pyruvoyl tetrahydropterin synthase/QueD"/>
    <property type="match status" value="1"/>
</dbReference>
<evidence type="ECO:0000256" key="2">
    <source>
        <dbReference type="ARBA" id="ARBA00009164"/>
    </source>
</evidence>
<organism evidence="5 6">
    <name type="scientific">Rhizopus stolonifer</name>
    <name type="common">Rhizopus nigricans</name>
    <dbReference type="NCBI Taxonomy" id="4846"/>
    <lineage>
        <taxon>Eukaryota</taxon>
        <taxon>Fungi</taxon>
        <taxon>Fungi incertae sedis</taxon>
        <taxon>Mucoromycota</taxon>
        <taxon>Mucoromycotina</taxon>
        <taxon>Mucoromycetes</taxon>
        <taxon>Mucorales</taxon>
        <taxon>Mucorineae</taxon>
        <taxon>Rhizopodaceae</taxon>
        <taxon>Rhizopus</taxon>
    </lineage>
</organism>
<evidence type="ECO:0000256" key="4">
    <source>
        <dbReference type="ARBA" id="ARBA00023007"/>
    </source>
</evidence>
<dbReference type="GO" id="GO:0006729">
    <property type="term" value="P:tetrahydrobiopterin biosynthetic process"/>
    <property type="evidence" value="ECO:0007669"/>
    <property type="project" value="UniProtKB-UniPathway"/>
</dbReference>
<dbReference type="OrthoDB" id="14045at2759"/>
<dbReference type="InterPro" id="IPR007115">
    <property type="entry name" value="6-PTP_synth/QueD"/>
</dbReference>
<comment type="pathway">
    <text evidence="1">Cofactor biosynthesis; tetrahydrobiopterin biosynthesis; tetrahydrobiopterin from 7,8-dihydroneopterin triphosphate: step 1/3.</text>
</comment>
<dbReference type="AlphaFoldDB" id="A0A367JMP5"/>
<dbReference type="EC" id="4.2.3.12" evidence="3"/>
<name>A0A367JMP5_RHIST</name>
<feature type="non-terminal residue" evidence="5">
    <location>
        <position position="1"/>
    </location>
</feature>
<keyword evidence="6" id="KW-1185">Reference proteome</keyword>
<evidence type="ECO:0000313" key="5">
    <source>
        <dbReference type="EMBL" id="RCH90971.1"/>
    </source>
</evidence>
<keyword evidence="4" id="KW-0783">Tetrahydrobiopterin biosynthesis</keyword>
<dbReference type="GO" id="GO:0003874">
    <property type="term" value="F:6-pyruvoyltetrahydropterin synthase activity"/>
    <property type="evidence" value="ECO:0007669"/>
    <property type="project" value="UniProtKB-EC"/>
</dbReference>
<dbReference type="STRING" id="4846.A0A367JMP5"/>
<dbReference type="Proteomes" id="UP000253551">
    <property type="component" value="Unassembled WGS sequence"/>
</dbReference>
<reference evidence="5 6" key="1">
    <citation type="journal article" date="2018" name="G3 (Bethesda)">
        <title>Phylogenetic and Phylogenomic Definition of Rhizopus Species.</title>
        <authorList>
            <person name="Gryganskyi A.P."/>
            <person name="Golan J."/>
            <person name="Dolatabadi S."/>
            <person name="Mondo S."/>
            <person name="Robb S."/>
            <person name="Idnurm A."/>
            <person name="Muszewska A."/>
            <person name="Steczkiewicz K."/>
            <person name="Masonjones S."/>
            <person name="Liao H.L."/>
            <person name="Gajdeczka M.T."/>
            <person name="Anike F."/>
            <person name="Vuek A."/>
            <person name="Anishchenko I.M."/>
            <person name="Voigt K."/>
            <person name="de Hoog G.S."/>
            <person name="Smith M.E."/>
            <person name="Heitman J."/>
            <person name="Vilgalys R."/>
            <person name="Stajich J.E."/>
        </authorList>
    </citation>
    <scope>NUCLEOTIDE SEQUENCE [LARGE SCALE GENOMIC DNA]</scope>
    <source>
        <strain evidence="5 6">LSU 92-RS-03</strain>
    </source>
</reference>
<sequence>DMDVEFFSKRPSTTENLAVFIWWNFQYHFLRNDVWRSNSAKLYKVKVYETEHNIVEYFGEGELDGEAQLDVATIKLSGIGFKNDNPWSLKV</sequence>
<evidence type="ECO:0000313" key="6">
    <source>
        <dbReference type="Proteomes" id="UP000253551"/>
    </source>
</evidence>